<dbReference type="AlphaFoldDB" id="A0A0C3AKW3"/>
<feature type="compositionally biased region" description="Pro residues" evidence="1">
    <location>
        <begin position="238"/>
        <end position="248"/>
    </location>
</feature>
<reference evidence="2 3" key="1">
    <citation type="submission" date="2014-04" db="EMBL/GenBank/DDBJ databases">
        <authorList>
            <consortium name="DOE Joint Genome Institute"/>
            <person name="Kuo A."/>
            <person name="Zuccaro A."/>
            <person name="Kohler A."/>
            <person name="Nagy L.G."/>
            <person name="Floudas D."/>
            <person name="Copeland A."/>
            <person name="Barry K.W."/>
            <person name="Cichocki N."/>
            <person name="Veneault-Fourrey C."/>
            <person name="LaButti K."/>
            <person name="Lindquist E.A."/>
            <person name="Lipzen A."/>
            <person name="Lundell T."/>
            <person name="Morin E."/>
            <person name="Murat C."/>
            <person name="Sun H."/>
            <person name="Tunlid A."/>
            <person name="Henrissat B."/>
            <person name="Grigoriev I.V."/>
            <person name="Hibbett D.S."/>
            <person name="Martin F."/>
            <person name="Nordberg H.P."/>
            <person name="Cantor M.N."/>
            <person name="Hua S.X."/>
        </authorList>
    </citation>
    <scope>NUCLEOTIDE SEQUENCE [LARGE SCALE GENOMIC DNA]</scope>
    <source>
        <strain evidence="2 3">MAFF 305830</strain>
    </source>
</reference>
<feature type="region of interest" description="Disordered" evidence="1">
    <location>
        <begin position="122"/>
        <end position="248"/>
    </location>
</feature>
<gene>
    <name evidence="2" type="ORF">M408DRAFT_311129</name>
</gene>
<reference evidence="3" key="2">
    <citation type="submission" date="2015-01" db="EMBL/GenBank/DDBJ databases">
        <title>Evolutionary Origins and Diversification of the Mycorrhizal Mutualists.</title>
        <authorList>
            <consortium name="DOE Joint Genome Institute"/>
            <consortium name="Mycorrhizal Genomics Consortium"/>
            <person name="Kohler A."/>
            <person name="Kuo A."/>
            <person name="Nagy L.G."/>
            <person name="Floudas D."/>
            <person name="Copeland A."/>
            <person name="Barry K.W."/>
            <person name="Cichocki N."/>
            <person name="Veneault-Fourrey C."/>
            <person name="LaButti K."/>
            <person name="Lindquist E.A."/>
            <person name="Lipzen A."/>
            <person name="Lundell T."/>
            <person name="Morin E."/>
            <person name="Murat C."/>
            <person name="Riley R."/>
            <person name="Ohm R."/>
            <person name="Sun H."/>
            <person name="Tunlid A."/>
            <person name="Henrissat B."/>
            <person name="Grigoriev I.V."/>
            <person name="Hibbett D.S."/>
            <person name="Martin F."/>
        </authorList>
    </citation>
    <scope>NUCLEOTIDE SEQUENCE [LARGE SCALE GENOMIC DNA]</scope>
    <source>
        <strain evidence="3">MAFF 305830</strain>
    </source>
</reference>
<proteinExistence type="predicted"/>
<feature type="non-terminal residue" evidence="2">
    <location>
        <position position="1"/>
    </location>
</feature>
<feature type="compositionally biased region" description="Basic and acidic residues" evidence="1">
    <location>
        <begin position="176"/>
        <end position="201"/>
    </location>
</feature>
<dbReference type="HOGENOM" id="CLU_098168_0_0_1"/>
<accession>A0A0C3AKW3</accession>
<dbReference type="EMBL" id="KN824503">
    <property type="protein sequence ID" value="KIM19941.1"/>
    <property type="molecule type" value="Genomic_DNA"/>
</dbReference>
<evidence type="ECO:0000313" key="2">
    <source>
        <dbReference type="EMBL" id="KIM19941.1"/>
    </source>
</evidence>
<protein>
    <submittedName>
        <fullName evidence="2">Uncharacterized protein</fullName>
    </submittedName>
</protein>
<keyword evidence="3" id="KW-1185">Reference proteome</keyword>
<organism evidence="2 3">
    <name type="scientific">Serendipita vermifera MAFF 305830</name>
    <dbReference type="NCBI Taxonomy" id="933852"/>
    <lineage>
        <taxon>Eukaryota</taxon>
        <taxon>Fungi</taxon>
        <taxon>Dikarya</taxon>
        <taxon>Basidiomycota</taxon>
        <taxon>Agaricomycotina</taxon>
        <taxon>Agaricomycetes</taxon>
        <taxon>Sebacinales</taxon>
        <taxon>Serendipitaceae</taxon>
        <taxon>Serendipita</taxon>
    </lineage>
</organism>
<name>A0A0C3AKW3_SERVB</name>
<evidence type="ECO:0000313" key="3">
    <source>
        <dbReference type="Proteomes" id="UP000054097"/>
    </source>
</evidence>
<evidence type="ECO:0000256" key="1">
    <source>
        <dbReference type="SAM" id="MobiDB-lite"/>
    </source>
</evidence>
<sequence>ASLTTPSIPFTPIKRKRDSSPLRPYTVLSHERKSPLPANKRAHTYSSPSPPPRSKPFVTPMRKEREVSAYKDEVFNTSGDETWSTLPTKKKLPTKNMNTFAKGKLTTGVFKLPGLGIPKSLAAASKRSPQPKVTMLTLYQPPPLPSKTRRRSLKSNKQAASDASGEIVSGTSGSSDGDHGHNTEWELKAVSWSKDDSHTEEVQSDFPCWEDDEELPSTVQEKKRGNYSNRDDTLARPGVPPNDPYGLK</sequence>
<feature type="compositionally biased region" description="Basic and acidic residues" evidence="1">
    <location>
        <begin position="220"/>
        <end position="234"/>
    </location>
</feature>
<feature type="region of interest" description="Disordered" evidence="1">
    <location>
        <begin position="1"/>
        <end position="60"/>
    </location>
</feature>
<dbReference type="Proteomes" id="UP000054097">
    <property type="component" value="Unassembled WGS sequence"/>
</dbReference>